<evidence type="ECO:0000313" key="6">
    <source>
        <dbReference type="Proteomes" id="UP000811246"/>
    </source>
</evidence>
<dbReference type="InterPro" id="IPR036749">
    <property type="entry name" value="Expansin_CBD_sf"/>
</dbReference>
<dbReference type="Pfam" id="PF01357">
    <property type="entry name" value="Expansin_C"/>
    <property type="match status" value="1"/>
</dbReference>
<evidence type="ECO:0000313" key="5">
    <source>
        <dbReference type="EMBL" id="KAG6687528.1"/>
    </source>
</evidence>
<feature type="domain" description="Expansin-like CBD" evidence="4">
    <location>
        <begin position="171"/>
        <end position="251"/>
    </location>
</feature>
<dbReference type="Gene3D" id="2.60.40.760">
    <property type="entry name" value="Expansin, cellulose-binding-like domain"/>
    <property type="match status" value="1"/>
</dbReference>
<dbReference type="Pfam" id="PF03330">
    <property type="entry name" value="DPBB_1"/>
    <property type="match status" value="1"/>
</dbReference>
<proteinExistence type="inferred from homology"/>
<evidence type="ECO:0000256" key="2">
    <source>
        <dbReference type="SAM" id="SignalP"/>
    </source>
</evidence>
<dbReference type="PANTHER" id="PTHR31692">
    <property type="entry name" value="EXPANSIN-B3"/>
    <property type="match status" value="1"/>
</dbReference>
<dbReference type="InterPro" id="IPR009009">
    <property type="entry name" value="RlpA-like_DPBB"/>
</dbReference>
<dbReference type="GO" id="GO:0009653">
    <property type="term" value="P:anatomical structure morphogenesis"/>
    <property type="evidence" value="ECO:0007669"/>
    <property type="project" value="UniProtKB-ARBA"/>
</dbReference>
<feature type="signal peptide" evidence="2">
    <location>
        <begin position="1"/>
        <end position="28"/>
    </location>
</feature>
<dbReference type="Proteomes" id="UP000811246">
    <property type="component" value="Chromosome 11"/>
</dbReference>
<accession>A0A922DNY7</accession>
<dbReference type="InterPro" id="IPR007112">
    <property type="entry name" value="Expansin/allergen_DPBB_dom"/>
</dbReference>
<dbReference type="GO" id="GO:0005576">
    <property type="term" value="C:extracellular region"/>
    <property type="evidence" value="ECO:0007669"/>
    <property type="project" value="InterPro"/>
</dbReference>
<evidence type="ECO:0008006" key="7">
    <source>
        <dbReference type="Google" id="ProtNLM"/>
    </source>
</evidence>
<sequence>MGLAVLENQVGILCVICMVLLLPALCTSDQDMSTYSSRATYYGSHNSHQTPSGSCGYGEFGRTVNNGGVTGVSKLYRNATGCGACYQVRCTSSQYCSEDGVNVVVTDYSEGDKIDFILSSRAYGRLAHPGSKGAKELFARGVIDVEYRRVSCRYPGYNLMYKVHEKSKYPNYLALVILYAAGKNDITAIELCEKNCKQWKGMHKAFGAVWDMSNGVPSGPIKLRFQVSGSGWVESKTDLPASWKSGVAYDSDIQLKTN</sequence>
<evidence type="ECO:0000259" key="4">
    <source>
        <dbReference type="PROSITE" id="PS50843"/>
    </source>
</evidence>
<organism evidence="5 6">
    <name type="scientific">Carya illinoinensis</name>
    <name type="common">Pecan</name>
    <dbReference type="NCBI Taxonomy" id="32201"/>
    <lineage>
        <taxon>Eukaryota</taxon>
        <taxon>Viridiplantae</taxon>
        <taxon>Streptophyta</taxon>
        <taxon>Embryophyta</taxon>
        <taxon>Tracheophyta</taxon>
        <taxon>Spermatophyta</taxon>
        <taxon>Magnoliopsida</taxon>
        <taxon>eudicotyledons</taxon>
        <taxon>Gunneridae</taxon>
        <taxon>Pentapetalae</taxon>
        <taxon>rosids</taxon>
        <taxon>fabids</taxon>
        <taxon>Fagales</taxon>
        <taxon>Juglandaceae</taxon>
        <taxon>Carya</taxon>
    </lineage>
</organism>
<dbReference type="SUPFAM" id="SSF49590">
    <property type="entry name" value="PHL pollen allergen"/>
    <property type="match status" value="1"/>
</dbReference>
<dbReference type="InterPro" id="IPR036908">
    <property type="entry name" value="RlpA-like_sf"/>
</dbReference>
<dbReference type="OrthoDB" id="5823761at2759"/>
<feature type="domain" description="Expansin-like EG45" evidence="3">
    <location>
        <begin position="52"/>
        <end position="157"/>
    </location>
</feature>
<evidence type="ECO:0000256" key="1">
    <source>
        <dbReference type="RuleBase" id="RU003460"/>
    </source>
</evidence>
<dbReference type="SUPFAM" id="SSF50685">
    <property type="entry name" value="Barwin-like endoglucanases"/>
    <property type="match status" value="1"/>
</dbReference>
<dbReference type="InterPro" id="IPR007118">
    <property type="entry name" value="Expan_Lol_pI"/>
</dbReference>
<name>A0A922DNY7_CARIL</name>
<feature type="chain" id="PRO_5037757694" description="Expansin-like B1" evidence="2">
    <location>
        <begin position="29"/>
        <end position="258"/>
    </location>
</feature>
<dbReference type="PANTHER" id="PTHR31692:SF2">
    <property type="entry name" value="EXPANSIN-LIKE B1"/>
    <property type="match status" value="1"/>
</dbReference>
<dbReference type="Gene3D" id="2.40.40.10">
    <property type="entry name" value="RlpA-like domain"/>
    <property type="match status" value="1"/>
</dbReference>
<dbReference type="EMBL" id="CM031835">
    <property type="protein sequence ID" value="KAG6687528.1"/>
    <property type="molecule type" value="Genomic_DNA"/>
</dbReference>
<dbReference type="PROSITE" id="PS50842">
    <property type="entry name" value="EXPANSIN_EG45"/>
    <property type="match status" value="1"/>
</dbReference>
<protein>
    <recommendedName>
        <fullName evidence="7">Expansin-like B1</fullName>
    </recommendedName>
</protein>
<dbReference type="AlphaFoldDB" id="A0A922DNY7"/>
<keyword evidence="2" id="KW-0732">Signal</keyword>
<comment type="similarity">
    <text evidence="1">Belongs to the expansin family.</text>
</comment>
<evidence type="ECO:0000259" key="3">
    <source>
        <dbReference type="PROSITE" id="PS50842"/>
    </source>
</evidence>
<comment type="caution">
    <text evidence="5">The sequence shown here is derived from an EMBL/GenBank/DDBJ whole genome shotgun (WGS) entry which is preliminary data.</text>
</comment>
<dbReference type="PRINTS" id="PR01225">
    <property type="entry name" value="EXPANSNFAMLY"/>
</dbReference>
<reference evidence="5" key="1">
    <citation type="submission" date="2021-01" db="EMBL/GenBank/DDBJ databases">
        <authorList>
            <person name="Lovell J.T."/>
            <person name="Bentley N."/>
            <person name="Bhattarai G."/>
            <person name="Jenkins J.W."/>
            <person name="Sreedasyam A."/>
            <person name="Alarcon Y."/>
            <person name="Bock C."/>
            <person name="Boston L."/>
            <person name="Carlson J."/>
            <person name="Cervantes K."/>
            <person name="Clermont K."/>
            <person name="Krom N."/>
            <person name="Kubenka K."/>
            <person name="Mamidi S."/>
            <person name="Mattison C."/>
            <person name="Monteros M."/>
            <person name="Pisani C."/>
            <person name="Plott C."/>
            <person name="Rajasekar S."/>
            <person name="Rhein H.S."/>
            <person name="Rohla C."/>
            <person name="Song M."/>
            <person name="Hilaire R.S."/>
            <person name="Shu S."/>
            <person name="Wells L."/>
            <person name="Wang X."/>
            <person name="Webber J."/>
            <person name="Heerema R.J."/>
            <person name="Klein P."/>
            <person name="Conner P."/>
            <person name="Grauke L."/>
            <person name="Grimwood J."/>
            <person name="Schmutz J."/>
            <person name="Randall J.J."/>
        </authorList>
    </citation>
    <scope>NUCLEOTIDE SEQUENCE</scope>
    <source>
        <tissue evidence="5">Leaf</tissue>
    </source>
</reference>
<dbReference type="PROSITE" id="PS50843">
    <property type="entry name" value="EXPANSIN_CBD"/>
    <property type="match status" value="1"/>
</dbReference>
<gene>
    <name evidence="5" type="ORF">I3842_11G075900</name>
</gene>
<dbReference type="InterPro" id="IPR007117">
    <property type="entry name" value="Expansin_CBD"/>
</dbReference>